<feature type="compositionally biased region" description="Polar residues" evidence="2">
    <location>
        <begin position="609"/>
        <end position="621"/>
    </location>
</feature>
<feature type="compositionally biased region" description="Polar residues" evidence="2">
    <location>
        <begin position="714"/>
        <end position="729"/>
    </location>
</feature>
<feature type="compositionally biased region" description="Basic and acidic residues" evidence="2">
    <location>
        <begin position="429"/>
        <end position="445"/>
    </location>
</feature>
<organism evidence="3 4">
    <name type="scientific">Rotaria sordida</name>
    <dbReference type="NCBI Taxonomy" id="392033"/>
    <lineage>
        <taxon>Eukaryota</taxon>
        <taxon>Metazoa</taxon>
        <taxon>Spiralia</taxon>
        <taxon>Gnathifera</taxon>
        <taxon>Rotifera</taxon>
        <taxon>Eurotatoria</taxon>
        <taxon>Bdelloidea</taxon>
        <taxon>Philodinida</taxon>
        <taxon>Philodinidae</taxon>
        <taxon>Rotaria</taxon>
    </lineage>
</organism>
<reference evidence="3" key="1">
    <citation type="submission" date="2021-02" db="EMBL/GenBank/DDBJ databases">
        <authorList>
            <person name="Nowell W R."/>
        </authorList>
    </citation>
    <scope>NUCLEOTIDE SEQUENCE</scope>
</reference>
<dbReference type="EMBL" id="CAJNOU010000795">
    <property type="protein sequence ID" value="CAF1090327.1"/>
    <property type="molecule type" value="Genomic_DNA"/>
</dbReference>
<evidence type="ECO:0000256" key="1">
    <source>
        <dbReference type="SAM" id="Coils"/>
    </source>
</evidence>
<gene>
    <name evidence="3" type="ORF">SEV965_LOCUS15327</name>
</gene>
<feature type="compositionally biased region" description="Basic and acidic residues" evidence="2">
    <location>
        <begin position="647"/>
        <end position="661"/>
    </location>
</feature>
<dbReference type="AlphaFoldDB" id="A0A814NE09"/>
<feature type="compositionally biased region" description="Basic and acidic residues" evidence="2">
    <location>
        <begin position="517"/>
        <end position="543"/>
    </location>
</feature>
<accession>A0A814NE09</accession>
<feature type="compositionally biased region" description="Polar residues" evidence="2">
    <location>
        <begin position="578"/>
        <end position="593"/>
    </location>
</feature>
<feature type="region of interest" description="Disordered" evidence="2">
    <location>
        <begin position="517"/>
        <end position="826"/>
    </location>
</feature>
<keyword evidence="1" id="KW-0175">Coiled coil</keyword>
<feature type="coiled-coil region" evidence="1">
    <location>
        <begin position="106"/>
        <end position="147"/>
    </location>
</feature>
<feature type="compositionally biased region" description="Polar residues" evidence="2">
    <location>
        <begin position="545"/>
        <end position="560"/>
    </location>
</feature>
<name>A0A814NE09_9BILA</name>
<feature type="compositionally biased region" description="Low complexity" evidence="2">
    <location>
        <begin position="741"/>
        <end position="753"/>
    </location>
</feature>
<feature type="region of interest" description="Disordered" evidence="2">
    <location>
        <begin position="281"/>
        <end position="502"/>
    </location>
</feature>
<protein>
    <submittedName>
        <fullName evidence="3">Uncharacterized protein</fullName>
    </submittedName>
</protein>
<feature type="compositionally biased region" description="Acidic residues" evidence="2">
    <location>
        <begin position="814"/>
        <end position="826"/>
    </location>
</feature>
<dbReference type="PANTHER" id="PTHR23159">
    <property type="entry name" value="CENTROSOMAL PROTEIN 2"/>
    <property type="match status" value="1"/>
</dbReference>
<comment type="caution">
    <text evidence="3">The sequence shown here is derived from an EMBL/GenBank/DDBJ whole genome shotgun (WGS) entry which is preliminary data.</text>
</comment>
<feature type="coiled-coil region" evidence="1">
    <location>
        <begin position="181"/>
        <end position="208"/>
    </location>
</feature>
<feature type="compositionally biased region" description="Polar residues" evidence="2">
    <location>
        <begin position="666"/>
        <end position="692"/>
    </location>
</feature>
<evidence type="ECO:0000313" key="4">
    <source>
        <dbReference type="Proteomes" id="UP000663889"/>
    </source>
</evidence>
<feature type="compositionally biased region" description="Basic and acidic residues" evidence="2">
    <location>
        <begin position="391"/>
        <end position="402"/>
    </location>
</feature>
<proteinExistence type="predicted"/>
<feature type="compositionally biased region" description="Basic and acidic residues" evidence="2">
    <location>
        <begin position="281"/>
        <end position="379"/>
    </location>
</feature>
<feature type="compositionally biased region" description="Polar residues" evidence="2">
    <location>
        <begin position="462"/>
        <end position="473"/>
    </location>
</feature>
<sequence length="826" mass="95288">MSKINGGIRTKNAREMYVEQLPHGQGFTSYMNRKRKPFTHINSFDDIDLAYRSTPGYLREVFQQNSLSSNEMFSARDIPRTKTASELALKSNTNRSTSGNPKYKAQEDYYDEIQLLKKEMKAVKNENSVLRAKIRRLEEDNTRKRKEIDVFYDTSKDGDLRGALSGSLTDRTNNNSNANAILRLKQRIFKLELQLKQKETTIDDMKSDPRWTKGTELEIQNRALFGELERQKVERLNIQQNDYVATVDEEKKNAVRKLNKEKDEYKKENEILKRKLEEFEKLERGKPSSARSSDDSSNKELLRTIEDLKEKRKNHENELKQINDNLEKNRRERDEYRKKFDQAKEELEDMRHGRDEYRKKFDQAKEELEDMKRERDKQTKLNQPGRSSPALKRDEEQQHRDSISSSTLRIKRPQSPIVENRSPRSSPDLIRRDSNASDEPTKYDSKPSTPIRKPSEPMGSHRLSTSASKTSLNAKRPVTPIKSSAKNVHDKDSTIANDNRVKNFREKRAATVIQREWRRHDKSRKDTLRDANKAKHENLDKWNPKISTSPKSSEIQSPRSNVKVDNLESDFFKRRRSSTSATSNETALKTVQATLRGYLNRSEIDKTRTNTSSPTPKSQSPAPIEKSVRSESEDDDNFNVKPSRSLYESEKKRDTSDDQSKLGRKQSLSNDKIQSDRQSSLSTRDSASKIHQSPSPPPVSRRPSSPLVGGSKHTVPNDQYKLGSSTRFPTSDRDSSSKLQRPYSPSNPRRPSSTSINDRRPSHNIPSDNDRRPSHQMSSDNTRRPSHHMSPDDTRRPSRTSPVPSKQSIKETTNENDDDDDDVVGS</sequence>
<evidence type="ECO:0000313" key="3">
    <source>
        <dbReference type="EMBL" id="CAF1090327.1"/>
    </source>
</evidence>
<evidence type="ECO:0000256" key="2">
    <source>
        <dbReference type="SAM" id="MobiDB-lite"/>
    </source>
</evidence>
<feature type="compositionally biased region" description="Basic and acidic residues" evidence="2">
    <location>
        <begin position="487"/>
        <end position="502"/>
    </location>
</feature>
<dbReference type="Proteomes" id="UP000663889">
    <property type="component" value="Unassembled WGS sequence"/>
</dbReference>
<dbReference type="PANTHER" id="PTHR23159:SF31">
    <property type="entry name" value="CENTROSOME-ASSOCIATED PROTEIN CEP250 ISOFORM X1"/>
    <property type="match status" value="1"/>
</dbReference>
<dbReference type="PROSITE" id="PS50096">
    <property type="entry name" value="IQ"/>
    <property type="match status" value="1"/>
</dbReference>